<name>A0AAF0RA91_SOLVR</name>
<dbReference type="Pfam" id="PF14523">
    <property type="entry name" value="Syntaxin_2"/>
    <property type="match status" value="1"/>
</dbReference>
<evidence type="ECO:0000259" key="5">
    <source>
        <dbReference type="PROSITE" id="PS50192"/>
    </source>
</evidence>
<dbReference type="GO" id="GO:0031201">
    <property type="term" value="C:SNARE complex"/>
    <property type="evidence" value="ECO:0007669"/>
    <property type="project" value="TreeGrafter"/>
</dbReference>
<keyword evidence="2" id="KW-0813">Transport</keyword>
<evidence type="ECO:0000256" key="2">
    <source>
        <dbReference type="ARBA" id="ARBA00022927"/>
    </source>
</evidence>
<organism evidence="6 7">
    <name type="scientific">Solanum verrucosum</name>
    <dbReference type="NCBI Taxonomy" id="315347"/>
    <lineage>
        <taxon>Eukaryota</taxon>
        <taxon>Viridiplantae</taxon>
        <taxon>Streptophyta</taxon>
        <taxon>Embryophyta</taxon>
        <taxon>Tracheophyta</taxon>
        <taxon>Spermatophyta</taxon>
        <taxon>Magnoliopsida</taxon>
        <taxon>eudicotyledons</taxon>
        <taxon>Gunneridae</taxon>
        <taxon>Pentapetalae</taxon>
        <taxon>asterids</taxon>
        <taxon>lamiids</taxon>
        <taxon>Solanales</taxon>
        <taxon>Solanaceae</taxon>
        <taxon>Solanoideae</taxon>
        <taxon>Solaneae</taxon>
        <taxon>Solanum</taxon>
    </lineage>
</organism>
<proteinExistence type="inferred from homology"/>
<dbReference type="SMART" id="SM00503">
    <property type="entry name" value="SynN"/>
    <property type="match status" value="1"/>
</dbReference>
<dbReference type="InterPro" id="IPR045242">
    <property type="entry name" value="Syntaxin"/>
</dbReference>
<dbReference type="GO" id="GO:0000149">
    <property type="term" value="F:SNARE binding"/>
    <property type="evidence" value="ECO:0007669"/>
    <property type="project" value="TreeGrafter"/>
</dbReference>
<keyword evidence="7" id="KW-1185">Reference proteome</keyword>
<dbReference type="AlphaFoldDB" id="A0AAF0RA91"/>
<dbReference type="GO" id="GO:0012505">
    <property type="term" value="C:endomembrane system"/>
    <property type="evidence" value="ECO:0007669"/>
    <property type="project" value="TreeGrafter"/>
</dbReference>
<dbReference type="SMART" id="SM00397">
    <property type="entry name" value="t_SNARE"/>
    <property type="match status" value="1"/>
</dbReference>
<dbReference type="Gene3D" id="1.20.5.110">
    <property type="match status" value="1"/>
</dbReference>
<accession>A0AAF0RA91</accession>
<dbReference type="CDD" id="cd15840">
    <property type="entry name" value="SNARE_Qa"/>
    <property type="match status" value="1"/>
</dbReference>
<dbReference type="PROSITE" id="PS50192">
    <property type="entry name" value="T_SNARE"/>
    <property type="match status" value="1"/>
</dbReference>
<feature type="domain" description="T-SNARE coiled-coil homology" evidence="5">
    <location>
        <begin position="190"/>
        <end position="252"/>
    </location>
</feature>
<dbReference type="SUPFAM" id="SSF47661">
    <property type="entry name" value="t-snare proteins"/>
    <property type="match status" value="1"/>
</dbReference>
<dbReference type="GO" id="GO:0006906">
    <property type="term" value="P:vesicle fusion"/>
    <property type="evidence" value="ECO:0007669"/>
    <property type="project" value="TreeGrafter"/>
</dbReference>
<dbReference type="PROSITE" id="PS00914">
    <property type="entry name" value="SYNTAXIN"/>
    <property type="match status" value="1"/>
</dbReference>
<evidence type="ECO:0000256" key="3">
    <source>
        <dbReference type="RuleBase" id="RU003858"/>
    </source>
</evidence>
<dbReference type="GO" id="GO:0005484">
    <property type="term" value="F:SNAP receptor activity"/>
    <property type="evidence" value="ECO:0007669"/>
    <property type="project" value="InterPro"/>
</dbReference>
<evidence type="ECO:0000313" key="7">
    <source>
        <dbReference type="Proteomes" id="UP001234989"/>
    </source>
</evidence>
<comment type="similarity">
    <text evidence="1 3">Belongs to the syntaxin family.</text>
</comment>
<protein>
    <recommendedName>
        <fullName evidence="5">t-SNARE coiled-coil homology domain-containing protein</fullName>
    </recommendedName>
</protein>
<keyword evidence="4" id="KW-0812">Transmembrane</keyword>
<dbReference type="Proteomes" id="UP001234989">
    <property type="component" value="Chromosome 6"/>
</dbReference>
<dbReference type="InterPro" id="IPR000727">
    <property type="entry name" value="T_SNARE_dom"/>
</dbReference>
<keyword evidence="4" id="KW-1133">Transmembrane helix</keyword>
<evidence type="ECO:0000313" key="6">
    <source>
        <dbReference type="EMBL" id="WMV35565.1"/>
    </source>
</evidence>
<evidence type="ECO:0000256" key="4">
    <source>
        <dbReference type="SAM" id="Phobius"/>
    </source>
</evidence>
<dbReference type="PANTHER" id="PTHR19957:SF278">
    <property type="entry name" value="SYNTAXIN-22-LIKE"/>
    <property type="match status" value="1"/>
</dbReference>
<keyword evidence="2" id="KW-0653">Protein transport</keyword>
<dbReference type="EMBL" id="CP133617">
    <property type="protein sequence ID" value="WMV35565.1"/>
    <property type="molecule type" value="Genomic_DNA"/>
</dbReference>
<reference evidence="6" key="1">
    <citation type="submission" date="2023-08" db="EMBL/GenBank/DDBJ databases">
        <title>A de novo genome assembly of Solanum verrucosum Schlechtendal, a Mexican diploid species geographically isolated from the other diploid A-genome species in potato relatives.</title>
        <authorList>
            <person name="Hosaka K."/>
        </authorList>
    </citation>
    <scope>NUCLEOTIDE SEQUENCE</scope>
    <source>
        <tissue evidence="6">Young leaves</tissue>
    </source>
</reference>
<gene>
    <name evidence="6" type="ORF">MTR67_028950</name>
</gene>
<evidence type="ECO:0000256" key="1">
    <source>
        <dbReference type="ARBA" id="ARBA00009063"/>
    </source>
</evidence>
<dbReference type="GO" id="GO:0048278">
    <property type="term" value="P:vesicle docking"/>
    <property type="evidence" value="ECO:0007669"/>
    <property type="project" value="TreeGrafter"/>
</dbReference>
<keyword evidence="4" id="KW-0472">Membrane</keyword>
<dbReference type="InterPro" id="IPR006011">
    <property type="entry name" value="Syntaxin_N"/>
</dbReference>
<dbReference type="GO" id="GO:0006886">
    <property type="term" value="P:intracellular protein transport"/>
    <property type="evidence" value="ECO:0007669"/>
    <property type="project" value="InterPro"/>
</dbReference>
<dbReference type="Gene3D" id="1.20.58.70">
    <property type="match status" value="1"/>
</dbReference>
<dbReference type="PANTHER" id="PTHR19957">
    <property type="entry name" value="SYNTAXIN"/>
    <property type="match status" value="1"/>
</dbReference>
<sequence length="313" mass="34699">MSFEDLESGSSLYVQGGSGSWERLTKQAITNPSASDNRQSIVVGVFQINTALTNFQRLVNTLGTPKDTLQLRHKLHSTRQQIGELIKETSAKLKKAIVSTRHSQSSVTKKIADAKLAKDFQSVLKKFQKAQQLAAQREAAYTPFISQEIISSRSTEIQISSSISPESGSILVESKRQDMVQLEHEIVFNEAIIEEREQGMIEIQQQIGELNEMFKDLALLVHEQGIMLDDISSNIESSHDATAQAAKQLTKASKIQQCNSSMVRVYIAASPMIADELPLAWRKIDTSKFSLQSCLLLVIFGVILLIIIVLVLA</sequence>
<dbReference type="InterPro" id="IPR006012">
    <property type="entry name" value="Syntaxin/epimorphin_CS"/>
</dbReference>
<feature type="transmembrane region" description="Helical" evidence="4">
    <location>
        <begin position="289"/>
        <end position="312"/>
    </location>
</feature>
<dbReference type="InterPro" id="IPR010989">
    <property type="entry name" value="SNARE"/>
</dbReference>